<sequence>MKKIHLSKETLRVLTAEEARAVGGGSLRDDCNPTETRPATGCGGTTGTGTTGPTPTSPQATCPSPTSPAATCPTPTTPAAGCPGTGTGTVTTTETVRRCPP</sequence>
<accession>A0A9X3YR91</accession>
<evidence type="ECO:0000256" key="1">
    <source>
        <dbReference type="SAM" id="MobiDB-lite"/>
    </source>
</evidence>
<proteinExistence type="predicted"/>
<organism evidence="2 3">
    <name type="scientific">Tahibacter soli</name>
    <dbReference type="NCBI Taxonomy" id="2983605"/>
    <lineage>
        <taxon>Bacteria</taxon>
        <taxon>Pseudomonadati</taxon>
        <taxon>Pseudomonadota</taxon>
        <taxon>Gammaproteobacteria</taxon>
        <taxon>Lysobacterales</taxon>
        <taxon>Rhodanobacteraceae</taxon>
        <taxon>Tahibacter</taxon>
    </lineage>
</organism>
<reference evidence="2" key="1">
    <citation type="submission" date="2023-02" db="EMBL/GenBank/DDBJ databases">
        <title>Tahibacter soli sp. nov. isolated from soil.</title>
        <authorList>
            <person name="Baek J.H."/>
            <person name="Lee J.K."/>
            <person name="Choi D.G."/>
            <person name="Jeon C.O."/>
        </authorList>
    </citation>
    <scope>NUCLEOTIDE SEQUENCE</scope>
    <source>
        <strain evidence="2">BL</strain>
    </source>
</reference>
<feature type="compositionally biased region" description="Gly residues" evidence="1">
    <location>
        <begin position="41"/>
        <end position="50"/>
    </location>
</feature>
<dbReference type="EMBL" id="JAOVZO020000020">
    <property type="protein sequence ID" value="MDC8015633.1"/>
    <property type="molecule type" value="Genomic_DNA"/>
</dbReference>
<dbReference type="Proteomes" id="UP001139971">
    <property type="component" value="Unassembled WGS sequence"/>
</dbReference>
<keyword evidence="3" id="KW-1185">Reference proteome</keyword>
<feature type="compositionally biased region" description="Low complexity" evidence="1">
    <location>
        <begin position="51"/>
        <end position="93"/>
    </location>
</feature>
<protein>
    <submittedName>
        <fullName evidence="2">Uncharacterized protein</fullName>
    </submittedName>
</protein>
<feature type="region of interest" description="Disordered" evidence="1">
    <location>
        <begin position="21"/>
        <end position="101"/>
    </location>
</feature>
<dbReference type="RefSeq" id="WP_263541186.1">
    <property type="nucleotide sequence ID" value="NZ_JAOVZO020000020.1"/>
</dbReference>
<gene>
    <name evidence="2" type="ORF">OD750_024160</name>
</gene>
<evidence type="ECO:0000313" key="3">
    <source>
        <dbReference type="Proteomes" id="UP001139971"/>
    </source>
</evidence>
<name>A0A9X3YR91_9GAMM</name>
<dbReference type="AlphaFoldDB" id="A0A9X3YR91"/>
<comment type="caution">
    <text evidence="2">The sequence shown here is derived from an EMBL/GenBank/DDBJ whole genome shotgun (WGS) entry which is preliminary data.</text>
</comment>
<evidence type="ECO:0000313" key="2">
    <source>
        <dbReference type="EMBL" id="MDC8015633.1"/>
    </source>
</evidence>